<sequence length="200" mass="21645">MKRVLVIGGSGVLGRAVVEELSIRHEIIQANYSSGDIRVDITDKESIIALFRKINKIDAVVLTTGNVHFGDFAEMSDKEYEIGLRSKLMGQVNTVLIGRNHLNEQGSFTLTSGILSQDPIRYGSSASMVNGALESFTIAAAIEMPNCIRINCVSPTVITESMDAYGPFFRGYKSVSSAEAALAYSKSVEGLQTGQIYRVG</sequence>
<evidence type="ECO:0000256" key="1">
    <source>
        <dbReference type="ARBA" id="ARBA00006484"/>
    </source>
</evidence>
<dbReference type="Gene3D" id="3.40.50.720">
    <property type="entry name" value="NAD(P)-binding Rossmann-like Domain"/>
    <property type="match status" value="1"/>
</dbReference>
<dbReference type="InterPro" id="IPR051122">
    <property type="entry name" value="SDR_DHRS6-like"/>
</dbReference>
<dbReference type="RefSeq" id="WP_058524991.1">
    <property type="nucleotide sequence ID" value="NZ_CAAAHV010000025.1"/>
</dbReference>
<reference evidence="3 5" key="1">
    <citation type="submission" date="2015-11" db="EMBL/GenBank/DDBJ databases">
        <title>Genomic analysis of 38 Legionella species identifies large and diverse effector repertoires.</title>
        <authorList>
            <person name="Burstein D."/>
            <person name="Amaro F."/>
            <person name="Zusman T."/>
            <person name="Lifshitz Z."/>
            <person name="Cohen O."/>
            <person name="Gilbert J.A."/>
            <person name="Pupko T."/>
            <person name="Shuman H.A."/>
            <person name="Segal G."/>
        </authorList>
    </citation>
    <scope>NUCLEOTIDE SEQUENCE [LARGE SCALE GENOMIC DNA]</scope>
    <source>
        <strain evidence="3 5">CDC#1407-AL-14</strain>
    </source>
</reference>
<dbReference type="PANTHER" id="PTHR43477">
    <property type="entry name" value="DIHYDROANTICAPSIN 7-DEHYDROGENASE"/>
    <property type="match status" value="1"/>
</dbReference>
<dbReference type="SUPFAM" id="SSF51735">
    <property type="entry name" value="NAD(P)-binding Rossmann-fold domains"/>
    <property type="match status" value="1"/>
</dbReference>
<dbReference type="InterPro" id="IPR002347">
    <property type="entry name" value="SDR_fam"/>
</dbReference>
<name>A0A378IB38_9GAMM</name>
<proteinExistence type="inferred from homology"/>
<evidence type="ECO:0000313" key="4">
    <source>
        <dbReference type="EMBL" id="STX32010.1"/>
    </source>
</evidence>
<dbReference type="Proteomes" id="UP000255066">
    <property type="component" value="Unassembled WGS sequence"/>
</dbReference>
<dbReference type="Pfam" id="PF13561">
    <property type="entry name" value="adh_short_C2"/>
    <property type="match status" value="1"/>
</dbReference>
<keyword evidence="2" id="KW-0560">Oxidoreductase</keyword>
<gene>
    <name evidence="3" type="ORF">Lbir_2995</name>
    <name evidence="4" type="ORF">NCTC12437_01788</name>
</gene>
<dbReference type="CDD" id="cd11731">
    <property type="entry name" value="Lin1944_like_SDR_c"/>
    <property type="match status" value="1"/>
</dbReference>
<evidence type="ECO:0000256" key="2">
    <source>
        <dbReference type="ARBA" id="ARBA00023002"/>
    </source>
</evidence>
<dbReference type="Proteomes" id="UP000054735">
    <property type="component" value="Unassembled WGS sequence"/>
</dbReference>
<accession>A0A378IB38</accession>
<dbReference type="STRING" id="28083.Lbir_2995"/>
<dbReference type="OrthoDB" id="9787486at2"/>
<evidence type="ECO:0000313" key="6">
    <source>
        <dbReference type="Proteomes" id="UP000255066"/>
    </source>
</evidence>
<evidence type="ECO:0000313" key="5">
    <source>
        <dbReference type="Proteomes" id="UP000054735"/>
    </source>
</evidence>
<dbReference type="InterPro" id="IPR036291">
    <property type="entry name" value="NAD(P)-bd_dom_sf"/>
</dbReference>
<keyword evidence="5" id="KW-1185">Reference proteome</keyword>
<dbReference type="EMBL" id="LNXT01000049">
    <property type="protein sequence ID" value="KTC67747.1"/>
    <property type="molecule type" value="Genomic_DNA"/>
</dbReference>
<evidence type="ECO:0000313" key="3">
    <source>
        <dbReference type="EMBL" id="KTC67747.1"/>
    </source>
</evidence>
<dbReference type="PANTHER" id="PTHR43477:SF1">
    <property type="entry name" value="DIHYDROANTICAPSIN 7-DEHYDROGENASE"/>
    <property type="match status" value="1"/>
</dbReference>
<dbReference type="PRINTS" id="PR00081">
    <property type="entry name" value="GDHRDH"/>
</dbReference>
<protein>
    <submittedName>
        <fullName evidence="4">Short chain dehydrogenase</fullName>
    </submittedName>
</protein>
<comment type="similarity">
    <text evidence="1">Belongs to the short-chain dehydrogenases/reductases (SDR) family.</text>
</comment>
<dbReference type="GO" id="GO:0016491">
    <property type="term" value="F:oxidoreductase activity"/>
    <property type="evidence" value="ECO:0007669"/>
    <property type="project" value="UniProtKB-KW"/>
</dbReference>
<dbReference type="NCBIfam" id="NF005754">
    <property type="entry name" value="PRK07578.1"/>
    <property type="match status" value="1"/>
</dbReference>
<organism evidence="4 6">
    <name type="scientific">Legionella birminghamensis</name>
    <dbReference type="NCBI Taxonomy" id="28083"/>
    <lineage>
        <taxon>Bacteria</taxon>
        <taxon>Pseudomonadati</taxon>
        <taxon>Pseudomonadota</taxon>
        <taxon>Gammaproteobacteria</taxon>
        <taxon>Legionellales</taxon>
        <taxon>Legionellaceae</taxon>
        <taxon>Legionella</taxon>
    </lineage>
</organism>
<dbReference type="AlphaFoldDB" id="A0A378IB38"/>
<dbReference type="EMBL" id="UGNW01000001">
    <property type="protein sequence ID" value="STX32010.1"/>
    <property type="molecule type" value="Genomic_DNA"/>
</dbReference>
<reference evidence="4 6" key="2">
    <citation type="submission" date="2018-06" db="EMBL/GenBank/DDBJ databases">
        <authorList>
            <consortium name="Pathogen Informatics"/>
            <person name="Doyle S."/>
        </authorList>
    </citation>
    <scope>NUCLEOTIDE SEQUENCE [LARGE SCALE GENOMIC DNA]</scope>
    <source>
        <strain evidence="4 6">NCTC12437</strain>
    </source>
</reference>